<dbReference type="AlphaFoldDB" id="A0A3M7R218"/>
<evidence type="ECO:0000256" key="13">
    <source>
        <dbReference type="ARBA" id="ARBA00023128"/>
    </source>
</evidence>
<evidence type="ECO:0000256" key="20">
    <source>
        <dbReference type="ARBA" id="ARBA00065273"/>
    </source>
</evidence>
<dbReference type="Pfam" id="PF02737">
    <property type="entry name" value="3HCDH_N"/>
    <property type="match status" value="1"/>
</dbReference>
<dbReference type="FunFam" id="1.10.1040.10:FF:000019">
    <property type="entry name" value="3-hydroxybutyryl-CoA dehydrogenase FadB2"/>
    <property type="match status" value="1"/>
</dbReference>
<feature type="binding site" evidence="25">
    <location>
        <position position="125"/>
    </location>
    <ligand>
        <name>NAD(+)</name>
        <dbReference type="ChEBI" id="CHEBI:57540"/>
    </ligand>
</feature>
<accession>A0A3M7R218</accession>
<evidence type="ECO:0000256" key="21">
    <source>
        <dbReference type="ARBA" id="ARBA00071676"/>
    </source>
</evidence>
<dbReference type="GO" id="GO:0070403">
    <property type="term" value="F:NAD+ binding"/>
    <property type="evidence" value="ECO:0007669"/>
    <property type="project" value="InterPro"/>
</dbReference>
<name>A0A3M7R218_BRAPC</name>
<evidence type="ECO:0000313" key="30">
    <source>
        <dbReference type="Proteomes" id="UP000276133"/>
    </source>
</evidence>
<evidence type="ECO:0000256" key="9">
    <source>
        <dbReference type="ARBA" id="ARBA00022990"/>
    </source>
</evidence>
<keyword evidence="14" id="KW-0379">Hydroxylation</keyword>
<dbReference type="GO" id="GO:0007283">
    <property type="term" value="P:spermatogenesis"/>
    <property type="evidence" value="ECO:0007669"/>
    <property type="project" value="UniProtKB-KW"/>
</dbReference>
<protein>
    <recommendedName>
        <fullName evidence="21">Hydroxyacyl-coenzyme A dehydrogenase, mitochondrial</fullName>
        <ecNumber evidence="4">1.1.1.35</ecNumber>
    </recommendedName>
    <alternativeName>
        <fullName evidence="22">Medium and short-chain L-3-hydroxyacyl-coenzyme A dehydrogenase</fullName>
    </alternativeName>
    <alternativeName>
        <fullName evidence="23">Short-chain 3-hydroxyacyl-CoA dehydrogenase</fullName>
    </alternativeName>
</protein>
<feature type="binding site" evidence="25">
    <location>
        <position position="171"/>
    </location>
    <ligand>
        <name>NAD(+)</name>
        <dbReference type="ChEBI" id="CHEBI:57540"/>
    </ligand>
</feature>
<dbReference type="OrthoDB" id="5958943at2759"/>
<dbReference type="InterPro" id="IPR052242">
    <property type="entry name" value="Mito_3-hydroxyacyl-CoA_DH"/>
</dbReference>
<feature type="binding site" evidence="25">
    <location>
        <position position="55"/>
    </location>
    <ligand>
        <name>NAD(+)</name>
        <dbReference type="ChEBI" id="CHEBI:57540"/>
    </ligand>
</feature>
<dbReference type="GO" id="GO:0003857">
    <property type="term" value="F:(3S)-3-hydroxyacyl-CoA dehydrogenase (NAD+) activity"/>
    <property type="evidence" value="ECO:0007669"/>
    <property type="project" value="UniProtKB-EC"/>
</dbReference>
<comment type="subcellular location">
    <subcellularLocation>
        <location evidence="1">Mitochondrion matrix</location>
    </subcellularLocation>
</comment>
<feature type="binding site" evidence="25">
    <location>
        <begin position="32"/>
        <end position="37"/>
    </location>
    <ligand>
        <name>NAD(+)</name>
        <dbReference type="ChEBI" id="CHEBI:57540"/>
    </ligand>
</feature>
<dbReference type="PROSITE" id="PS00067">
    <property type="entry name" value="3HCDH"/>
    <property type="match status" value="1"/>
</dbReference>
<comment type="catalytic activity">
    <reaction evidence="17">
        <text>(3S)-hydroxyhexadecanoyl-CoA + NAD(+) = 3-oxohexadecanoyl-CoA + NADH + H(+)</text>
        <dbReference type="Rhea" id="RHEA:31159"/>
        <dbReference type="ChEBI" id="CHEBI:15378"/>
        <dbReference type="ChEBI" id="CHEBI:57349"/>
        <dbReference type="ChEBI" id="CHEBI:57540"/>
        <dbReference type="ChEBI" id="CHEBI:57945"/>
        <dbReference type="ChEBI" id="CHEBI:62613"/>
    </reaction>
</comment>
<keyword evidence="5" id="KW-0221">Differentiation</keyword>
<proteinExistence type="inferred from homology"/>
<evidence type="ECO:0000256" key="12">
    <source>
        <dbReference type="ARBA" id="ARBA00023098"/>
    </source>
</evidence>
<dbReference type="InterPro" id="IPR022694">
    <property type="entry name" value="3-OHacyl-CoA_DH"/>
</dbReference>
<evidence type="ECO:0000259" key="27">
    <source>
        <dbReference type="Pfam" id="PF00725"/>
    </source>
</evidence>
<evidence type="ECO:0000256" key="26">
    <source>
        <dbReference type="PIRSR" id="PIRSR000105-3"/>
    </source>
</evidence>
<comment type="catalytic activity">
    <reaction evidence="18">
        <text>(3S)-3-hydroxybutanoyl-CoA + NAD(+) = acetoacetyl-CoA + NADH + H(+)</text>
        <dbReference type="Rhea" id="RHEA:30799"/>
        <dbReference type="ChEBI" id="CHEBI:15378"/>
        <dbReference type="ChEBI" id="CHEBI:57286"/>
        <dbReference type="ChEBI" id="CHEBI:57316"/>
        <dbReference type="ChEBI" id="CHEBI:57540"/>
        <dbReference type="ChEBI" id="CHEBI:57945"/>
    </reaction>
</comment>
<evidence type="ECO:0000256" key="15">
    <source>
        <dbReference type="ARBA" id="ARBA00049556"/>
    </source>
</evidence>
<evidence type="ECO:0000256" key="16">
    <source>
        <dbReference type="ARBA" id="ARBA00051510"/>
    </source>
</evidence>
<dbReference type="STRING" id="10195.A0A3M7R218"/>
<dbReference type="Proteomes" id="UP000276133">
    <property type="component" value="Unassembled WGS sequence"/>
</dbReference>
<dbReference type="PANTHER" id="PTHR43561:SF3">
    <property type="entry name" value="HYDROXYACYL-COENZYME A DEHYDROGENASE, MITOCHONDRIAL"/>
    <property type="match status" value="1"/>
</dbReference>
<comment type="caution">
    <text evidence="29">The sequence shown here is derived from an EMBL/GenBank/DDBJ whole genome shotgun (WGS) entry which is preliminary data.</text>
</comment>
<evidence type="ECO:0000256" key="2">
    <source>
        <dbReference type="ARBA" id="ARBA00005005"/>
    </source>
</evidence>
<evidence type="ECO:0000256" key="25">
    <source>
        <dbReference type="PIRSR" id="PIRSR000105-2"/>
    </source>
</evidence>
<dbReference type="Pfam" id="PF00725">
    <property type="entry name" value="3HCDH"/>
    <property type="match status" value="1"/>
</dbReference>
<organism evidence="29 30">
    <name type="scientific">Brachionus plicatilis</name>
    <name type="common">Marine rotifer</name>
    <name type="synonym">Brachionus muelleri</name>
    <dbReference type="NCBI Taxonomy" id="10195"/>
    <lineage>
        <taxon>Eukaryota</taxon>
        <taxon>Metazoa</taxon>
        <taxon>Spiralia</taxon>
        <taxon>Gnathifera</taxon>
        <taxon>Rotifera</taxon>
        <taxon>Eurotatoria</taxon>
        <taxon>Monogononta</taxon>
        <taxon>Pseudotrocha</taxon>
        <taxon>Ploima</taxon>
        <taxon>Brachionidae</taxon>
        <taxon>Brachionus</taxon>
    </lineage>
</organism>
<feature type="binding site" evidence="25">
    <location>
        <position position="120"/>
    </location>
    <ligand>
        <name>NAD(+)</name>
        <dbReference type="ChEBI" id="CHEBI:57540"/>
    </ligand>
</feature>
<dbReference type="GO" id="GO:0006635">
    <property type="term" value="P:fatty acid beta-oxidation"/>
    <property type="evidence" value="ECO:0007669"/>
    <property type="project" value="TreeGrafter"/>
</dbReference>
<dbReference type="GO" id="GO:0005759">
    <property type="term" value="C:mitochondrial matrix"/>
    <property type="evidence" value="ECO:0007669"/>
    <property type="project" value="UniProtKB-SubCell"/>
</dbReference>
<evidence type="ECO:0000256" key="11">
    <source>
        <dbReference type="ARBA" id="ARBA00023027"/>
    </source>
</evidence>
<evidence type="ECO:0000256" key="4">
    <source>
        <dbReference type="ARBA" id="ARBA00013000"/>
    </source>
</evidence>
<comment type="pathway">
    <text evidence="2">Lipid metabolism; fatty acid beta-oxidation.</text>
</comment>
<comment type="catalytic activity">
    <reaction evidence="16">
        <text>(3S)-hydroxydecanoyl-CoA + NAD(+) = 3-oxodecanoyl-CoA + NADH + H(+)</text>
        <dbReference type="Rhea" id="RHEA:31187"/>
        <dbReference type="ChEBI" id="CHEBI:15378"/>
        <dbReference type="ChEBI" id="CHEBI:57540"/>
        <dbReference type="ChEBI" id="CHEBI:57945"/>
        <dbReference type="ChEBI" id="CHEBI:62548"/>
        <dbReference type="ChEBI" id="CHEBI:62616"/>
    </reaction>
</comment>
<dbReference type="EC" id="1.1.1.35" evidence="4"/>
<dbReference type="InterPro" id="IPR006176">
    <property type="entry name" value="3-OHacyl-CoA_DH_NAD-bd"/>
</dbReference>
<evidence type="ECO:0000256" key="23">
    <source>
        <dbReference type="ARBA" id="ARBA00079904"/>
    </source>
</evidence>
<feature type="domain" description="3-hydroxyacyl-CoA dehydrogenase C-terminal" evidence="27">
    <location>
        <begin position="214"/>
        <end position="311"/>
    </location>
</feature>
<evidence type="ECO:0000256" key="7">
    <source>
        <dbReference type="ARBA" id="ARBA00022871"/>
    </source>
</evidence>
<feature type="domain" description="3-hydroxyacyl-CoA dehydrogenase NAD binding" evidence="28">
    <location>
        <begin position="28"/>
        <end position="212"/>
    </location>
</feature>
<evidence type="ECO:0000256" key="18">
    <source>
        <dbReference type="ARBA" id="ARBA00052692"/>
    </source>
</evidence>
<comment type="similarity">
    <text evidence="3">Belongs to the 3-hydroxyacyl-CoA dehydrogenase family.</text>
</comment>
<dbReference type="SUPFAM" id="SSF48179">
    <property type="entry name" value="6-phosphogluconate dehydrogenase C-terminal domain-like"/>
    <property type="match status" value="1"/>
</dbReference>
<feature type="binding site" evidence="26">
    <location>
        <position position="71"/>
    </location>
    <ligand>
        <name>CoA</name>
        <dbReference type="ChEBI" id="CHEBI:57287"/>
    </ligand>
</feature>
<dbReference type="InterPro" id="IPR006108">
    <property type="entry name" value="3HC_DH_C"/>
</dbReference>
<evidence type="ECO:0000259" key="28">
    <source>
        <dbReference type="Pfam" id="PF02737"/>
    </source>
</evidence>
<dbReference type="InterPro" id="IPR013328">
    <property type="entry name" value="6PGD_dom2"/>
</dbReference>
<reference evidence="29 30" key="1">
    <citation type="journal article" date="2018" name="Sci. Rep.">
        <title>Genomic signatures of local adaptation to the degree of environmental predictability in rotifers.</title>
        <authorList>
            <person name="Franch-Gras L."/>
            <person name="Hahn C."/>
            <person name="Garcia-Roger E.M."/>
            <person name="Carmona M.J."/>
            <person name="Serra M."/>
            <person name="Gomez A."/>
        </authorList>
    </citation>
    <scope>NUCLEOTIDE SEQUENCE [LARGE SCALE GENOMIC DNA]</scope>
    <source>
        <strain evidence="29">HYR1</strain>
    </source>
</reference>
<keyword evidence="13" id="KW-0496">Mitochondrion</keyword>
<evidence type="ECO:0000313" key="29">
    <source>
        <dbReference type="EMBL" id="RNA17414.1"/>
    </source>
</evidence>
<evidence type="ECO:0000256" key="3">
    <source>
        <dbReference type="ARBA" id="ARBA00009463"/>
    </source>
</evidence>
<comment type="function">
    <text evidence="19">Mitochondrial fatty acid beta-oxidation enzyme that catalyzes the third step of the beta-oxidation cycle for medium and short-chain 3-hydroxy fatty acyl-CoAs (C4 to C10). Plays a role in the control of insulin secretion by inhibiting the activation of glutamate dehydrogenase 1 (GLUD1), an enzyme that has an important role in regulating amino acid-induced insulin secretion. Plays a role in the maintenance of normal spermatogenesis through the reduction of fatty acid accumulation in the testes.</text>
</comment>
<comment type="catalytic activity">
    <reaction evidence="15">
        <text>a (3S)-3-hydroxyacyl-CoA + NAD(+) = a 3-oxoacyl-CoA + NADH + H(+)</text>
        <dbReference type="Rhea" id="RHEA:22432"/>
        <dbReference type="ChEBI" id="CHEBI:15378"/>
        <dbReference type="ChEBI" id="CHEBI:57318"/>
        <dbReference type="ChEBI" id="CHEBI:57540"/>
        <dbReference type="ChEBI" id="CHEBI:57945"/>
        <dbReference type="ChEBI" id="CHEBI:90726"/>
        <dbReference type="EC" id="1.1.1.35"/>
    </reaction>
</comment>
<dbReference type="SUPFAM" id="SSF51735">
    <property type="entry name" value="NAD(P)-binding Rossmann-fold domains"/>
    <property type="match status" value="1"/>
</dbReference>
<keyword evidence="9" id="KW-0007">Acetylation</keyword>
<dbReference type="InterPro" id="IPR008927">
    <property type="entry name" value="6-PGluconate_DH-like_C_sf"/>
</dbReference>
<dbReference type="FunFam" id="3.40.50.720:FF:000258">
    <property type="entry name" value="Hydroxyacyl-coenzyme A dehydrogenase, mitochondrial"/>
    <property type="match status" value="1"/>
</dbReference>
<keyword evidence="12" id="KW-0443">Lipid metabolism</keyword>
<feature type="site" description="Important for catalytic activity" evidence="24">
    <location>
        <position position="168"/>
    </location>
</feature>
<evidence type="ECO:0000256" key="24">
    <source>
        <dbReference type="PIRSR" id="PIRSR000105-1"/>
    </source>
</evidence>
<feature type="binding site" evidence="25">
    <location>
        <position position="303"/>
    </location>
    <ligand>
        <name>NAD(+)</name>
        <dbReference type="ChEBI" id="CHEBI:57540"/>
    </ligand>
</feature>
<evidence type="ECO:0000256" key="10">
    <source>
        <dbReference type="ARBA" id="ARBA00023002"/>
    </source>
</evidence>
<keyword evidence="30" id="KW-1185">Reference proteome</keyword>
<evidence type="ECO:0000256" key="6">
    <source>
        <dbReference type="ARBA" id="ARBA00022832"/>
    </source>
</evidence>
<dbReference type="InterPro" id="IPR006180">
    <property type="entry name" value="3-OHacyl-CoA_DH_CS"/>
</dbReference>
<dbReference type="Gene3D" id="3.40.50.720">
    <property type="entry name" value="NAD(P)-binding Rossmann-like Domain"/>
    <property type="match status" value="1"/>
</dbReference>
<evidence type="ECO:0000256" key="22">
    <source>
        <dbReference type="ARBA" id="ARBA00077615"/>
    </source>
</evidence>
<keyword evidence="8" id="KW-0809">Transit peptide</keyword>
<dbReference type="InterPro" id="IPR036291">
    <property type="entry name" value="NAD(P)-bd_dom_sf"/>
</dbReference>
<comment type="subunit">
    <text evidence="20">Homodimer. Interacts with GLUD1; this interaction inhibits the activation of glutamate dehydrogenase 1 (GLUD1).</text>
</comment>
<dbReference type="EMBL" id="REGN01004459">
    <property type="protein sequence ID" value="RNA17414.1"/>
    <property type="molecule type" value="Genomic_DNA"/>
</dbReference>
<feature type="binding site" evidence="26">
    <location>
        <position position="147"/>
    </location>
    <ligand>
        <name>CoA</name>
        <dbReference type="ChEBI" id="CHEBI:57287"/>
    </ligand>
</feature>
<dbReference type="Gene3D" id="1.10.1040.10">
    <property type="entry name" value="N-(1-d-carboxylethyl)-l-norvaline Dehydrogenase, domain 2"/>
    <property type="match status" value="1"/>
</dbReference>
<keyword evidence="6" id="KW-0276">Fatty acid metabolism</keyword>
<sequence length="313" mass="34668">MASKLVINNIIKRSFSSTSALNRQINSVTVIGSGLMGSGIAQVTAEAGYSVYLVDQNDTALNKALKTIETSLTRSTKKKFNKEPDHAVRYIKDTMDRIVTTTKVDAGAEKSDLIIEAIVENIQAKHDLFSKLDKISPNTTIFTSNTSSLPIAEIAEAVSRKDKFGGLHFFNPVPVMKLLEVIKTHETSDATYRTLLEYGLSIGKTTVECKDTPGFIVNRLLVPYMFEAVKMYERGDASFQDIDTAMKLGAGYPMGPFELIDYVGLDTTKFIVDGWKKRFPEDPTFQSSVVIDQLVAEGRLGRKSGEGFYNYKK</sequence>
<dbReference type="GO" id="GO:0030154">
    <property type="term" value="P:cell differentiation"/>
    <property type="evidence" value="ECO:0007669"/>
    <property type="project" value="UniProtKB-KW"/>
</dbReference>
<evidence type="ECO:0000256" key="14">
    <source>
        <dbReference type="ARBA" id="ARBA00023278"/>
    </source>
</evidence>
<feature type="binding site" evidence="26">
    <location>
        <position position="78"/>
    </location>
    <ligand>
        <name>CoA</name>
        <dbReference type="ChEBI" id="CHEBI:57287"/>
    </ligand>
</feature>
<keyword evidence="7" id="KW-0744">Spermatogenesis</keyword>
<evidence type="ECO:0000256" key="17">
    <source>
        <dbReference type="ARBA" id="ARBA00052282"/>
    </source>
</evidence>
<feature type="binding site" evidence="25">
    <location>
        <position position="147"/>
    </location>
    <ligand>
        <name>NAD(+)</name>
        <dbReference type="ChEBI" id="CHEBI:57540"/>
    </ligand>
</feature>
<keyword evidence="11 25" id="KW-0520">NAD</keyword>
<evidence type="ECO:0000256" key="19">
    <source>
        <dbReference type="ARBA" id="ARBA00059837"/>
    </source>
</evidence>
<evidence type="ECO:0000256" key="1">
    <source>
        <dbReference type="ARBA" id="ARBA00004305"/>
    </source>
</evidence>
<dbReference type="PANTHER" id="PTHR43561">
    <property type="match status" value="1"/>
</dbReference>
<dbReference type="PIRSF" id="PIRSF000105">
    <property type="entry name" value="HCDH"/>
    <property type="match status" value="1"/>
</dbReference>
<evidence type="ECO:0000256" key="8">
    <source>
        <dbReference type="ARBA" id="ARBA00022946"/>
    </source>
</evidence>
<gene>
    <name evidence="29" type="ORF">BpHYR1_026742</name>
</gene>
<keyword evidence="10 29" id="KW-0560">Oxidoreductase</keyword>
<evidence type="ECO:0000256" key="5">
    <source>
        <dbReference type="ARBA" id="ARBA00022782"/>
    </source>
</evidence>